<gene>
    <name evidence="2" type="primary">noeI</name>
    <name evidence="2" type="ORF">jaqu_05130</name>
</gene>
<feature type="domain" description="Methyltransferase FkbM" evidence="1">
    <location>
        <begin position="80"/>
        <end position="239"/>
    </location>
</feature>
<sequence length="255" mass="28374">MNEYEEMVRRLIQSAPRPMRRRLQANLPTVRARYADLDLLIAPARNHTEFFLWQKGRPPEHKATQHLCDLFRDKRITMVDVGANAGIFSLPLARVAAPGSRFVLVEPNPEVLARLRANIALNGLTDVEVVEVAISDEPGRMTLHFSPNDNQGEARLGIAFDTDAGGIDVEVTTLPDLLTTLGIEEVDLLKVDVEGVEDRVILPAIRKMPKGAIRRIYFEDSHGEHWSESVTDALTNAGFKEGGRFRANALYVAGD</sequence>
<dbReference type="STRING" id="935700.jaqu_05130"/>
<accession>A0A0D1CS47</accession>
<dbReference type="NCBIfam" id="TIGR01444">
    <property type="entry name" value="fkbM_fam"/>
    <property type="match status" value="1"/>
</dbReference>
<keyword evidence="2" id="KW-0489">Methyltransferase</keyword>
<dbReference type="PANTHER" id="PTHR34203:SF15">
    <property type="entry name" value="SLL1173 PROTEIN"/>
    <property type="match status" value="1"/>
</dbReference>
<dbReference type="InterPro" id="IPR029063">
    <property type="entry name" value="SAM-dependent_MTases_sf"/>
</dbReference>
<reference evidence="2 3" key="1">
    <citation type="submission" date="2015-02" db="EMBL/GenBank/DDBJ databases">
        <title>Genome Sequence of Jannaschia aquimarina DSM28248, a member of the Roseobacter clade.</title>
        <authorList>
            <person name="Voget S."/>
            <person name="Daniel R."/>
        </authorList>
    </citation>
    <scope>NUCLEOTIDE SEQUENCE [LARGE SCALE GENOMIC DNA]</scope>
    <source>
        <strain evidence="2 3">GSW-M26</strain>
    </source>
</reference>
<name>A0A0D1CS47_9RHOB</name>
<evidence type="ECO:0000259" key="1">
    <source>
        <dbReference type="Pfam" id="PF05050"/>
    </source>
</evidence>
<dbReference type="AlphaFoldDB" id="A0A0D1CS47"/>
<dbReference type="RefSeq" id="WP_052500732.1">
    <property type="nucleotide sequence ID" value="NZ_FZPF01000002.1"/>
</dbReference>
<dbReference type="GO" id="GO:0008168">
    <property type="term" value="F:methyltransferase activity"/>
    <property type="evidence" value="ECO:0007669"/>
    <property type="project" value="UniProtKB-KW"/>
</dbReference>
<comment type="caution">
    <text evidence="2">The sequence shown here is derived from an EMBL/GenBank/DDBJ whole genome shotgun (WGS) entry which is preliminary data.</text>
</comment>
<dbReference type="GO" id="GO:0032259">
    <property type="term" value="P:methylation"/>
    <property type="evidence" value="ECO:0007669"/>
    <property type="project" value="UniProtKB-KW"/>
</dbReference>
<dbReference type="PANTHER" id="PTHR34203">
    <property type="entry name" value="METHYLTRANSFERASE, FKBM FAMILY PROTEIN"/>
    <property type="match status" value="1"/>
</dbReference>
<organism evidence="2 3">
    <name type="scientific">Jannaschia aquimarina</name>
    <dbReference type="NCBI Taxonomy" id="935700"/>
    <lineage>
        <taxon>Bacteria</taxon>
        <taxon>Pseudomonadati</taxon>
        <taxon>Pseudomonadota</taxon>
        <taxon>Alphaproteobacteria</taxon>
        <taxon>Rhodobacterales</taxon>
        <taxon>Roseobacteraceae</taxon>
        <taxon>Jannaschia</taxon>
    </lineage>
</organism>
<evidence type="ECO:0000313" key="3">
    <source>
        <dbReference type="Proteomes" id="UP000032232"/>
    </source>
</evidence>
<dbReference type="Pfam" id="PF05050">
    <property type="entry name" value="Methyltransf_21"/>
    <property type="match status" value="1"/>
</dbReference>
<dbReference type="CDD" id="cd02440">
    <property type="entry name" value="AdoMet_MTases"/>
    <property type="match status" value="1"/>
</dbReference>
<keyword evidence="2" id="KW-0808">Transferase</keyword>
<dbReference type="Proteomes" id="UP000032232">
    <property type="component" value="Unassembled WGS sequence"/>
</dbReference>
<protein>
    <submittedName>
        <fullName evidence="2">NoeI protein</fullName>
        <ecNumber evidence="2">2.1.1.-</ecNumber>
    </submittedName>
</protein>
<dbReference type="EMBL" id="JYFE01000016">
    <property type="protein sequence ID" value="KIT17622.1"/>
    <property type="molecule type" value="Genomic_DNA"/>
</dbReference>
<dbReference type="InterPro" id="IPR006342">
    <property type="entry name" value="FkbM_mtfrase"/>
</dbReference>
<dbReference type="SUPFAM" id="SSF53335">
    <property type="entry name" value="S-adenosyl-L-methionine-dependent methyltransferases"/>
    <property type="match status" value="1"/>
</dbReference>
<dbReference type="Gene3D" id="3.40.50.150">
    <property type="entry name" value="Vaccinia Virus protein VP39"/>
    <property type="match status" value="1"/>
</dbReference>
<dbReference type="EC" id="2.1.1.-" evidence="2"/>
<dbReference type="InterPro" id="IPR052514">
    <property type="entry name" value="SAM-dependent_MTase"/>
</dbReference>
<evidence type="ECO:0000313" key="2">
    <source>
        <dbReference type="EMBL" id="KIT17622.1"/>
    </source>
</evidence>
<dbReference type="PATRIC" id="fig|935700.4.peg.544"/>
<keyword evidence="3" id="KW-1185">Reference proteome</keyword>
<proteinExistence type="predicted"/>